<protein>
    <submittedName>
        <fullName evidence="1">Uncharacterized protein</fullName>
    </submittedName>
</protein>
<evidence type="ECO:0000313" key="1">
    <source>
        <dbReference type="EMBL" id="VUZ39529.1"/>
    </source>
</evidence>
<sequence length="109" mass="12203">MTHKPYLPCLNPSIDFPSFDNSLVSQRRHICVHALARPYPNKNNVRWSVTDSYASCSSPLFLSTLRSLPLSVTLINTRCGSLEYIFGLINSWCSASQLLIALTQAATNW</sequence>
<evidence type="ECO:0000313" key="2">
    <source>
        <dbReference type="Proteomes" id="UP000321570"/>
    </source>
</evidence>
<proteinExistence type="predicted"/>
<reference evidence="1 2" key="1">
    <citation type="submission" date="2019-07" db="EMBL/GenBank/DDBJ databases">
        <authorList>
            <person name="Jastrzebski P J."/>
            <person name="Paukszto L."/>
            <person name="Jastrzebski P J."/>
        </authorList>
    </citation>
    <scope>NUCLEOTIDE SEQUENCE [LARGE SCALE GENOMIC DNA]</scope>
    <source>
        <strain evidence="1 2">WMS-il1</strain>
    </source>
</reference>
<organism evidence="1 2">
    <name type="scientific">Hymenolepis diminuta</name>
    <name type="common">Rat tapeworm</name>
    <dbReference type="NCBI Taxonomy" id="6216"/>
    <lineage>
        <taxon>Eukaryota</taxon>
        <taxon>Metazoa</taxon>
        <taxon>Spiralia</taxon>
        <taxon>Lophotrochozoa</taxon>
        <taxon>Platyhelminthes</taxon>
        <taxon>Cestoda</taxon>
        <taxon>Eucestoda</taxon>
        <taxon>Cyclophyllidea</taxon>
        <taxon>Hymenolepididae</taxon>
        <taxon>Hymenolepis</taxon>
    </lineage>
</organism>
<gene>
    <name evidence="1" type="ORF">WMSIL1_LOCUS799</name>
</gene>
<accession>A0A564XXN4</accession>
<dbReference type="Proteomes" id="UP000321570">
    <property type="component" value="Unassembled WGS sequence"/>
</dbReference>
<dbReference type="EMBL" id="CABIJS010000018">
    <property type="protein sequence ID" value="VUZ39529.1"/>
    <property type="molecule type" value="Genomic_DNA"/>
</dbReference>
<dbReference type="AlphaFoldDB" id="A0A564XXN4"/>
<name>A0A564XXN4_HYMDI</name>
<keyword evidence="2" id="KW-1185">Reference proteome</keyword>